<dbReference type="Pfam" id="PF22998">
    <property type="entry name" value="GNAT_LYC1-like"/>
    <property type="match status" value="1"/>
</dbReference>
<sequence>MPTTNHHLRNPTPQELIHIRSTHREYWGTHLTLKQYLYREEVLSSTTLTGNGGLTSWALVDPTTNPATLLASCESIRKEVFVMEAGSNEVRVSHGHCIGSVFTPPDMRGKGYASIMLKLLAEKLRWHGGKSALSALYSDIGKKFYKRLGWHPHSSLHLDIPVSPSSPPSTTADKTTPLKTSSLPPLCTQDIEALKASLTSTPALKPRIAFHPDSKTYDWHFARAEHLASVTNRPPPTTKGAITASGSAWIVWTHDFQKDEPKLHVLRVAGEPSKEDAKDLLAAALVEAREWGLTCVQSWSPKEAVEEAGKELGGQVVEREADGIPSVMMYEPGMGSEVGEVEWFVNERFAWC</sequence>
<proteinExistence type="predicted"/>
<feature type="region of interest" description="Disordered" evidence="1">
    <location>
        <begin position="159"/>
        <end position="184"/>
    </location>
</feature>
<dbReference type="SUPFAM" id="SSF55729">
    <property type="entry name" value="Acyl-CoA N-acyltransferases (Nat)"/>
    <property type="match status" value="1"/>
</dbReference>
<feature type="domain" description="N-acetyltransferase" evidence="2">
    <location>
        <begin position="6"/>
        <end position="177"/>
    </location>
</feature>
<dbReference type="Pfam" id="PF00583">
    <property type="entry name" value="Acetyltransf_1"/>
    <property type="match status" value="1"/>
</dbReference>
<gene>
    <name evidence="3" type="ORF">GSTUAT00000185001</name>
</gene>
<dbReference type="InterPro" id="IPR053013">
    <property type="entry name" value="LAT"/>
</dbReference>
<dbReference type="EMBL" id="LN890944">
    <property type="protein sequence ID" value="CUS15692.1"/>
    <property type="molecule type" value="Genomic_DNA"/>
</dbReference>
<dbReference type="CDD" id="cd04301">
    <property type="entry name" value="NAT_SF"/>
    <property type="match status" value="1"/>
</dbReference>
<dbReference type="GO" id="GO:0016747">
    <property type="term" value="F:acyltransferase activity, transferring groups other than amino-acyl groups"/>
    <property type="evidence" value="ECO:0007669"/>
    <property type="project" value="InterPro"/>
</dbReference>
<dbReference type="InterPro" id="IPR000182">
    <property type="entry name" value="GNAT_dom"/>
</dbReference>
<name>A0A292Q7A3_9PEZI</name>
<dbReference type="AlphaFoldDB" id="A0A292Q7A3"/>
<dbReference type="PANTHER" id="PTHR34815">
    <property type="entry name" value="LYSINE ACETYLTRANSFERASE"/>
    <property type="match status" value="1"/>
</dbReference>
<evidence type="ECO:0000313" key="4">
    <source>
        <dbReference type="Proteomes" id="UP001412239"/>
    </source>
</evidence>
<feature type="compositionally biased region" description="Low complexity" evidence="1">
    <location>
        <begin position="168"/>
        <end position="177"/>
    </location>
</feature>
<dbReference type="InterPro" id="IPR016181">
    <property type="entry name" value="Acyl_CoA_acyltransferase"/>
</dbReference>
<keyword evidence="4" id="KW-1185">Reference proteome</keyword>
<reference evidence="3" key="1">
    <citation type="submission" date="2015-10" db="EMBL/GenBank/DDBJ databases">
        <authorList>
            <person name="Regsiter A."/>
            <person name="william w."/>
        </authorList>
    </citation>
    <scope>NUCLEOTIDE SEQUENCE</scope>
    <source>
        <strain evidence="3">Montdore</strain>
    </source>
</reference>
<evidence type="ECO:0000259" key="2">
    <source>
        <dbReference type="PROSITE" id="PS51186"/>
    </source>
</evidence>
<organism evidence="3 4">
    <name type="scientific">Tuber aestivum</name>
    <name type="common">summer truffle</name>
    <dbReference type="NCBI Taxonomy" id="59557"/>
    <lineage>
        <taxon>Eukaryota</taxon>
        <taxon>Fungi</taxon>
        <taxon>Dikarya</taxon>
        <taxon>Ascomycota</taxon>
        <taxon>Pezizomycotina</taxon>
        <taxon>Pezizomycetes</taxon>
        <taxon>Pezizales</taxon>
        <taxon>Tuberaceae</taxon>
        <taxon>Tuber</taxon>
    </lineage>
</organism>
<dbReference type="Gene3D" id="3.40.630.30">
    <property type="match status" value="1"/>
</dbReference>
<protein>
    <recommendedName>
        <fullName evidence="2">N-acetyltransferase domain-containing protein</fullName>
    </recommendedName>
</protein>
<dbReference type="PROSITE" id="PS51186">
    <property type="entry name" value="GNAT"/>
    <property type="match status" value="1"/>
</dbReference>
<dbReference type="Proteomes" id="UP001412239">
    <property type="component" value="Unassembled WGS sequence"/>
</dbReference>
<accession>A0A292Q7A3</accession>
<dbReference type="InterPro" id="IPR055100">
    <property type="entry name" value="GNAT_LYC1-like"/>
</dbReference>
<evidence type="ECO:0000256" key="1">
    <source>
        <dbReference type="SAM" id="MobiDB-lite"/>
    </source>
</evidence>
<dbReference type="PANTHER" id="PTHR34815:SF2">
    <property type="entry name" value="N-ACETYLTRANSFERASE DOMAIN-CONTAINING PROTEIN"/>
    <property type="match status" value="1"/>
</dbReference>
<evidence type="ECO:0000313" key="3">
    <source>
        <dbReference type="EMBL" id="CUS15692.1"/>
    </source>
</evidence>